<name>A0ABY1AYP1_9HYPH</name>
<accession>A0ABY1AYP1</accession>
<comment type="caution">
    <text evidence="1">The sequence shown here is derived from an EMBL/GenBank/DDBJ whole genome shotgun (WGS) entry which is preliminary data.</text>
</comment>
<keyword evidence="2" id="KW-1185">Reference proteome</keyword>
<reference evidence="1 2" key="1">
    <citation type="submission" date="2016-10" db="EMBL/GenBank/DDBJ databases">
        <authorList>
            <person name="Varghese N."/>
            <person name="Submissions S."/>
        </authorList>
    </citation>
    <scope>NUCLEOTIDE SEQUENCE [LARGE SCALE GENOMIC DNA]</scope>
    <source>
        <strain evidence="1 2">CGMCC 1.7071</strain>
    </source>
</reference>
<dbReference type="Proteomes" id="UP000198939">
    <property type="component" value="Unassembled WGS sequence"/>
</dbReference>
<evidence type="ECO:0000313" key="1">
    <source>
        <dbReference type="EMBL" id="SEP33643.1"/>
    </source>
</evidence>
<protein>
    <submittedName>
        <fullName evidence="1">Uncharacterized protein</fullName>
    </submittedName>
</protein>
<proteinExistence type="predicted"/>
<dbReference type="EMBL" id="FOCV01000091">
    <property type="protein sequence ID" value="SEP33643.1"/>
    <property type="molecule type" value="Genomic_DNA"/>
</dbReference>
<evidence type="ECO:0000313" key="2">
    <source>
        <dbReference type="Proteomes" id="UP000198939"/>
    </source>
</evidence>
<organism evidence="1 2">
    <name type="scientific">Rhizobium tibeticum</name>
    <dbReference type="NCBI Taxonomy" id="501024"/>
    <lineage>
        <taxon>Bacteria</taxon>
        <taxon>Pseudomonadati</taxon>
        <taxon>Pseudomonadota</taxon>
        <taxon>Alphaproteobacteria</taxon>
        <taxon>Hyphomicrobiales</taxon>
        <taxon>Rhizobiaceae</taxon>
        <taxon>Rhizobium/Agrobacterium group</taxon>
        <taxon>Rhizobium</taxon>
    </lineage>
</organism>
<sequence>MHDCIAVTIDQIQPCVRPVIRGIDATSHAKSADGEAARKMCIGLAA</sequence>
<gene>
    <name evidence="1" type="ORF">SAMN05216228_10914</name>
</gene>